<proteinExistence type="inferred from homology"/>
<keyword evidence="2 10" id="KW-0396">Initiation factor</keyword>
<dbReference type="Gene3D" id="3.40.50.10050">
    <property type="entry name" value="Translation initiation factor IF- 2, domain 3"/>
    <property type="match status" value="1"/>
</dbReference>
<dbReference type="SUPFAM" id="SSF52156">
    <property type="entry name" value="Initiation factor IF2/eIF5b, domain 3"/>
    <property type="match status" value="1"/>
</dbReference>
<name>A0A1B0RRQ3_9FLOR</name>
<evidence type="ECO:0000256" key="5">
    <source>
        <dbReference type="ARBA" id="ARBA00023134"/>
    </source>
</evidence>
<evidence type="ECO:0000313" key="10">
    <source>
        <dbReference type="EMBL" id="AKU47455.1"/>
    </source>
</evidence>
<keyword evidence="10" id="KW-0934">Plastid</keyword>
<dbReference type="InterPro" id="IPR000178">
    <property type="entry name" value="TF_IF2_bacterial-like"/>
</dbReference>
<accession>A0A1B0RRQ3</accession>
<dbReference type="GO" id="GO:0003743">
    <property type="term" value="F:translation initiation factor activity"/>
    <property type="evidence" value="ECO:0007669"/>
    <property type="project" value="UniProtKB-KW"/>
</dbReference>
<dbReference type="GO" id="GO:0003924">
    <property type="term" value="F:GTPase activity"/>
    <property type="evidence" value="ECO:0007669"/>
    <property type="project" value="InterPro"/>
</dbReference>
<keyword evidence="4" id="KW-0648">Protein biosynthesis</keyword>
<keyword evidence="8" id="KW-1133">Transmembrane helix</keyword>
<dbReference type="Pfam" id="PF11987">
    <property type="entry name" value="IF-2"/>
    <property type="match status" value="1"/>
</dbReference>
<dbReference type="InterPro" id="IPR023115">
    <property type="entry name" value="TIF_IF2_dom3"/>
</dbReference>
<evidence type="ECO:0000256" key="2">
    <source>
        <dbReference type="ARBA" id="ARBA00022540"/>
    </source>
</evidence>
<dbReference type="InterPro" id="IPR005225">
    <property type="entry name" value="Small_GTP-bd"/>
</dbReference>
<dbReference type="AlphaFoldDB" id="A0A1B0RRQ3"/>
<dbReference type="InterPro" id="IPR009000">
    <property type="entry name" value="Transl_B-barrel_sf"/>
</dbReference>
<evidence type="ECO:0000256" key="1">
    <source>
        <dbReference type="ARBA" id="ARBA00007733"/>
    </source>
</evidence>
<dbReference type="PRINTS" id="PR00315">
    <property type="entry name" value="ELONGATNFCT"/>
</dbReference>
<dbReference type="Pfam" id="PF04760">
    <property type="entry name" value="IF2_N"/>
    <property type="match status" value="1"/>
</dbReference>
<dbReference type="SUPFAM" id="SSF50447">
    <property type="entry name" value="Translation proteins"/>
    <property type="match status" value="2"/>
</dbReference>
<dbReference type="RefSeq" id="YP_009300536.1">
    <property type="nucleotide sequence ID" value="NC_031211.1"/>
</dbReference>
<gene>
    <name evidence="10" type="primary">infB</name>
</gene>
<dbReference type="PANTHER" id="PTHR43381:SF5">
    <property type="entry name" value="TR-TYPE G DOMAIN-CONTAINING PROTEIN"/>
    <property type="match status" value="1"/>
</dbReference>
<dbReference type="EMBL" id="KR025491">
    <property type="protein sequence ID" value="AKU47455.1"/>
    <property type="molecule type" value="Genomic_DNA"/>
</dbReference>
<keyword evidence="8" id="KW-0472">Membrane</keyword>
<dbReference type="CDD" id="cd01887">
    <property type="entry name" value="IF2_eIF5B"/>
    <property type="match status" value="1"/>
</dbReference>
<dbReference type="InterPro" id="IPR044145">
    <property type="entry name" value="IF2_II"/>
</dbReference>
<evidence type="ECO:0000256" key="4">
    <source>
        <dbReference type="ARBA" id="ARBA00022917"/>
    </source>
</evidence>
<dbReference type="Gene3D" id="2.40.30.10">
    <property type="entry name" value="Translation factors"/>
    <property type="match status" value="2"/>
</dbReference>
<dbReference type="PROSITE" id="PS01176">
    <property type="entry name" value="IF2"/>
    <property type="match status" value="1"/>
</dbReference>
<dbReference type="CDD" id="cd03702">
    <property type="entry name" value="IF2_mtIF2_II"/>
    <property type="match status" value="1"/>
</dbReference>
<dbReference type="InterPro" id="IPR027417">
    <property type="entry name" value="P-loop_NTPase"/>
</dbReference>
<keyword evidence="5" id="KW-0342">GTP-binding</keyword>
<sequence length="779" mass="88187">MSIFTYFLFIIIFIWYFNMINNYKKQYKQFNLYQPFSDHIVCNQDEYIDSLLTLKQPQIISNINNNIISADKPLINLENNLIDVKENNINTNNSSKFDKKNKSNLYTEDILEIKKKKNKLQKKNRKQNVIEGDNVFRNNNSNLFLNEDNLNHDIIKVPKVTKHKKKLQNKIEIIEDTQIKVEIQENIPDNFLHKEIVINSPITIQELSSKLKIPEAEIITYLFLKGISVTVNQMIDIAIAKEVAVKYDFIVKKNITNEGINSTKLSPKIVNDNNKLIKRPPIITILGHVDHGKTTLLDSILKTNLVTQEFGGITQAIANYEIEFLYEKILHKLIFLDTPGHQAFSSIRMRGTQVTDLIVLVVAADDGLKPQTIESIQYIFEQKLPYIVVINKIDKLGINTLKVREDLAEYNIIDASWGGDAIIIEVSALKRQNIDLLLSNICLLSDLQDLKADPDQLASGTIIETYLDIQRGPIAILVVQNGSLKIGDFIVSGNLYGKVKNIIANHGIKQKIASPSSIVEVLGFSSLPKAGDIFHVVHNKKSAEYKINHFENSKQIIQINNLNNRVTLDSIHNQGSLKSLNLILKTDAQGSSEAIVNAFNNISQAKVQINILQLSFGNISNKDIELASTSKSIILGFNVNISSQANDFAKKLNVVLQTFNIIYNLIDFVILNMLNLVEPEYDQLMIGKAIVQTVFYINKGSVAGCKVIEGKLTKGAFLNIYRNSKIIYNSTLNSLKRVKDDVNEVIESNECGIMCYDYNLWNTGDIIEAYELKEKEKVL</sequence>
<dbReference type="InterPro" id="IPR036925">
    <property type="entry name" value="TIF_IF2_dom3_sf"/>
</dbReference>
<dbReference type="GO" id="GO:0005829">
    <property type="term" value="C:cytosol"/>
    <property type="evidence" value="ECO:0007669"/>
    <property type="project" value="TreeGrafter"/>
</dbReference>
<reference evidence="10" key="1">
    <citation type="journal article" date="2016" name="Bot. Marina">
        <title>Genomic and phylogenetic analysis of Ceramium cimbricum (Ceramiales, Rhodophyta) from the Atlantic and Pacific Oceans supports the naming of a new invasive Pacific entity Ceramium sungminbooi sp. nov.</title>
        <authorList>
            <person name="Hughey J.R."/>
            <person name="Boo G.H."/>
        </authorList>
    </citation>
    <scope>NUCLEOTIDE SEQUENCE</scope>
</reference>
<dbReference type="GO" id="GO:0005525">
    <property type="term" value="F:GTP binding"/>
    <property type="evidence" value="ECO:0007669"/>
    <property type="project" value="UniProtKB-KW"/>
</dbReference>
<comment type="similarity">
    <text evidence="1">Belongs to the TRAFAC class translation factor GTPase superfamily. Classic translation factor GTPase family. IF-2 subfamily.</text>
</comment>
<dbReference type="FunFam" id="2.40.30.10:FF:000008">
    <property type="entry name" value="Translation initiation factor IF-2"/>
    <property type="match status" value="1"/>
</dbReference>
<dbReference type="Pfam" id="PF22042">
    <property type="entry name" value="EF-G_D2"/>
    <property type="match status" value="1"/>
</dbReference>
<dbReference type="FunFam" id="3.40.50.300:FF:000019">
    <property type="entry name" value="Translation initiation factor IF-2"/>
    <property type="match status" value="1"/>
</dbReference>
<dbReference type="GeneID" id="29078114"/>
<dbReference type="FunFam" id="3.40.50.10050:FF:000001">
    <property type="entry name" value="Translation initiation factor IF-2"/>
    <property type="match status" value="1"/>
</dbReference>
<evidence type="ECO:0000256" key="6">
    <source>
        <dbReference type="ARBA" id="ARBA00025162"/>
    </source>
</evidence>
<keyword evidence="3" id="KW-0547">Nucleotide-binding</keyword>
<dbReference type="InterPro" id="IPR053905">
    <property type="entry name" value="EF-G-like_DII"/>
</dbReference>
<dbReference type="InterPro" id="IPR006847">
    <property type="entry name" value="IF2_N"/>
</dbReference>
<dbReference type="EMBL" id="KR814486">
    <property type="protein sequence ID" value="ALN11902.1"/>
    <property type="molecule type" value="Genomic_DNA"/>
</dbReference>
<keyword evidence="8" id="KW-0812">Transmembrane</keyword>
<dbReference type="Gene3D" id="3.40.50.300">
    <property type="entry name" value="P-loop containing nucleotide triphosphate hydrolases"/>
    <property type="match status" value="1"/>
</dbReference>
<evidence type="ECO:0000256" key="8">
    <source>
        <dbReference type="SAM" id="Phobius"/>
    </source>
</evidence>
<geneLocation type="plastid" evidence="10"/>
<dbReference type="NCBIfam" id="TIGR00487">
    <property type="entry name" value="IF-2"/>
    <property type="match status" value="1"/>
</dbReference>
<evidence type="ECO:0000256" key="3">
    <source>
        <dbReference type="ARBA" id="ARBA00022741"/>
    </source>
</evidence>
<dbReference type="InterPro" id="IPR015760">
    <property type="entry name" value="TIF_IF2"/>
</dbReference>
<dbReference type="CDD" id="cd03692">
    <property type="entry name" value="mtIF2_IVc"/>
    <property type="match status" value="1"/>
</dbReference>
<dbReference type="NCBIfam" id="TIGR00231">
    <property type="entry name" value="small_GTP"/>
    <property type="match status" value="1"/>
</dbReference>
<dbReference type="PROSITE" id="PS51722">
    <property type="entry name" value="G_TR_2"/>
    <property type="match status" value="1"/>
</dbReference>
<dbReference type="SUPFAM" id="SSF52540">
    <property type="entry name" value="P-loop containing nucleoside triphosphate hydrolases"/>
    <property type="match status" value="1"/>
</dbReference>
<feature type="transmembrane region" description="Helical" evidence="8">
    <location>
        <begin position="6"/>
        <end position="23"/>
    </location>
</feature>
<dbReference type="PANTHER" id="PTHR43381">
    <property type="entry name" value="TRANSLATION INITIATION FACTOR IF-2-RELATED"/>
    <property type="match status" value="1"/>
</dbReference>
<protein>
    <recommendedName>
        <fullName evidence="7">Translation initiation factor IF-2, chloroplastic</fullName>
    </recommendedName>
</protein>
<dbReference type="InterPro" id="IPR000795">
    <property type="entry name" value="T_Tr_GTP-bd_dom"/>
</dbReference>
<dbReference type="HAMAP" id="MF_00100_B">
    <property type="entry name" value="IF_2_B"/>
    <property type="match status" value="1"/>
</dbReference>
<evidence type="ECO:0000259" key="9">
    <source>
        <dbReference type="PROSITE" id="PS51722"/>
    </source>
</evidence>
<comment type="function">
    <text evidence="6">One of the essential components for the initiation of protein synthesis. Protects formylmethionyl-tRNA from spontaneous hydrolysis and promotes its binding to the 30S ribosomal subunits. Also involved in the hydrolysis of GTP during the formation of the 70S ribosomal complex.</text>
</comment>
<organism evidence="10">
    <name type="scientific">Campylaephora sungminbooi</name>
    <dbReference type="NCBI Taxonomy" id="1896769"/>
    <lineage>
        <taxon>Eukaryota</taxon>
        <taxon>Rhodophyta</taxon>
        <taxon>Florideophyceae</taxon>
        <taxon>Rhodymeniophycidae</taxon>
        <taxon>Ceramiales</taxon>
        <taxon>Ceramiaceae</taxon>
        <taxon>Campylaephora</taxon>
    </lineage>
</organism>
<feature type="domain" description="Tr-type G" evidence="9">
    <location>
        <begin position="278"/>
        <end position="451"/>
    </location>
</feature>
<evidence type="ECO:0000256" key="7">
    <source>
        <dbReference type="ARBA" id="ARBA00044105"/>
    </source>
</evidence>
<dbReference type="Pfam" id="PF00009">
    <property type="entry name" value="GTP_EFTU"/>
    <property type="match status" value="1"/>
</dbReference>